<evidence type="ECO:0000259" key="12">
    <source>
        <dbReference type="Pfam" id="PF00999"/>
    </source>
</evidence>
<keyword evidence="5 10" id="KW-1133">Transmembrane helix</keyword>
<dbReference type="Pfam" id="PF00999">
    <property type="entry name" value="Na_H_Exchanger"/>
    <property type="match status" value="1"/>
</dbReference>
<proteinExistence type="inferred from homology"/>
<feature type="transmembrane region" description="Helical" evidence="10">
    <location>
        <begin position="105"/>
        <end position="127"/>
    </location>
</feature>
<feature type="transmembrane region" description="Helical" evidence="10">
    <location>
        <begin position="203"/>
        <end position="222"/>
    </location>
</feature>
<evidence type="ECO:0000256" key="8">
    <source>
        <dbReference type="ARBA" id="ARBA00023136"/>
    </source>
</evidence>
<feature type="transmembrane region" description="Helical" evidence="10">
    <location>
        <begin position="133"/>
        <end position="156"/>
    </location>
</feature>
<feature type="transmembrane region" description="Helical" evidence="10">
    <location>
        <begin position="26"/>
        <end position="43"/>
    </location>
</feature>
<dbReference type="InterPro" id="IPR006153">
    <property type="entry name" value="Cation/H_exchanger_TM"/>
</dbReference>
<dbReference type="PANTHER" id="PTHR10110:SF86">
    <property type="entry name" value="SODIUM_HYDROGEN EXCHANGER 7"/>
    <property type="match status" value="1"/>
</dbReference>
<evidence type="ECO:0000256" key="4">
    <source>
        <dbReference type="ARBA" id="ARBA00022692"/>
    </source>
</evidence>
<feature type="domain" description="Cation/H+ exchanger transmembrane" evidence="12">
    <location>
        <begin position="33"/>
        <end position="429"/>
    </location>
</feature>
<dbReference type="InterPro" id="IPR004705">
    <property type="entry name" value="Cation/H_exchanger_CPA1_bac"/>
</dbReference>
<dbReference type="Gene3D" id="6.10.140.1330">
    <property type="match status" value="1"/>
</dbReference>
<keyword evidence="10" id="KW-0050">Antiport</keyword>
<comment type="subcellular location">
    <subcellularLocation>
        <location evidence="1 10">Cell membrane</location>
        <topology evidence="1 10">Multi-pass membrane protein</topology>
    </subcellularLocation>
</comment>
<dbReference type="NCBIfam" id="TIGR00831">
    <property type="entry name" value="a_cpa1"/>
    <property type="match status" value="1"/>
</dbReference>
<organism evidence="13 14">
    <name type="scientific">Rhodococcus aetherivorans</name>
    <dbReference type="NCBI Taxonomy" id="191292"/>
    <lineage>
        <taxon>Bacteria</taxon>
        <taxon>Bacillati</taxon>
        <taxon>Actinomycetota</taxon>
        <taxon>Actinomycetes</taxon>
        <taxon>Mycobacteriales</taxon>
        <taxon>Nocardiaceae</taxon>
        <taxon>Rhodococcus</taxon>
    </lineage>
</organism>
<dbReference type="InterPro" id="IPR018422">
    <property type="entry name" value="Cation/H_exchanger_CPA1"/>
</dbReference>
<sequence length="568" mass="60845">MGSDTGHSDRAAAPTARPGHNRRVNGTWILLVVIAAVAVTGLANRGNLQAPLVLVTIGSIASFLPGMPRLELHPDIILGVVLPPLLYSAALRFSVATFRRHLAPILRLGIFTVLVTAFAVAFSASALVPDLTLGAALVLGAVVAPTDAVSAVAVGQRLGLPKRVIAVLTGEGLVNDATALTLFTVAVSAVAGTRVLVDSPVVFFGYEVAGGVAIGLLLAVVVHRVRGRMYDSPLETVLGLVLPFTAYLAAEEIEASGVLAVVAAGLYMGHRATDASVATRIQERAVWESLDVLLEMFVFAYMGLQLKFVIDEVRESGLDVHRAFLYAFAVLGVVIAVRPLWVLLHWARRRLTREVGLDRLGRDQFTGREYLVISWAGMRGVVTLAAAGGVPLVLASGEPFPGRETIQVIAFVVAVGTLLIQGATMPALIRVLNVADPYERLYAQEQMERARTISGTAAEQHLALLAKNPPDGVDAEALQRILARVNRSMKARLEAQQAEEAGEHEPAVPDSGTLFEKLRRSVLRAQRQALIAARDNGDLDDETLRTVLEGLDVEEAAAEERLNRRTRY</sequence>
<gene>
    <name evidence="13" type="ORF">RAJCM14343_2769</name>
</gene>
<accession>A0ABQ0YM38</accession>
<evidence type="ECO:0000256" key="7">
    <source>
        <dbReference type="ARBA" id="ARBA00023065"/>
    </source>
</evidence>
<keyword evidence="7 10" id="KW-0406">Ion transport</keyword>
<keyword evidence="6 10" id="KW-0915">Sodium</keyword>
<keyword evidence="8 10" id="KW-0472">Membrane</keyword>
<evidence type="ECO:0000256" key="10">
    <source>
        <dbReference type="RuleBase" id="RU366002"/>
    </source>
</evidence>
<feature type="transmembrane region" description="Helical" evidence="10">
    <location>
        <begin position="370"/>
        <end position="394"/>
    </location>
</feature>
<evidence type="ECO:0000256" key="1">
    <source>
        <dbReference type="ARBA" id="ARBA00004651"/>
    </source>
</evidence>
<keyword evidence="14" id="KW-1185">Reference proteome</keyword>
<feature type="transmembrane region" description="Helical" evidence="10">
    <location>
        <begin position="406"/>
        <end position="432"/>
    </location>
</feature>
<evidence type="ECO:0000256" key="6">
    <source>
        <dbReference type="ARBA" id="ARBA00023053"/>
    </source>
</evidence>
<comment type="function">
    <text evidence="10">Na(+)/H(+) antiporter that extrudes sodium in exchange for external protons.</text>
</comment>
<reference evidence="13 14" key="1">
    <citation type="journal article" date="2018" name="Biodegradation">
        <title>1,4-Dioxane degradation characteristics of Rhodococcus aetherivorans JCM 14343.</title>
        <authorList>
            <person name="Inoue D."/>
            <person name="Tsunoda T."/>
            <person name="Yamamoto N."/>
            <person name="Ike M."/>
            <person name="Sei K."/>
        </authorList>
    </citation>
    <scope>NUCLEOTIDE SEQUENCE [LARGE SCALE GENOMIC DNA]</scope>
    <source>
        <strain evidence="13 14">JCM 14343</strain>
    </source>
</reference>
<feature type="transmembrane region" description="Helical" evidence="10">
    <location>
        <begin position="76"/>
        <end position="93"/>
    </location>
</feature>
<evidence type="ECO:0000313" key="14">
    <source>
        <dbReference type="Proteomes" id="UP000325466"/>
    </source>
</evidence>
<comment type="caution">
    <text evidence="13">The sequence shown here is derived from an EMBL/GenBank/DDBJ whole genome shotgun (WGS) entry which is preliminary data.</text>
</comment>
<name>A0ABQ0YM38_9NOCA</name>
<keyword evidence="3 10" id="KW-1003">Cell membrane</keyword>
<protein>
    <submittedName>
        <fullName evidence="13">Na+/H+ antiporter</fullName>
    </submittedName>
</protein>
<dbReference type="EMBL" id="BLAH01000086">
    <property type="protein sequence ID" value="GES37514.1"/>
    <property type="molecule type" value="Genomic_DNA"/>
</dbReference>
<keyword evidence="9 10" id="KW-0739">Sodium transport</keyword>
<dbReference type="PANTHER" id="PTHR10110">
    <property type="entry name" value="SODIUM/HYDROGEN EXCHANGER"/>
    <property type="match status" value="1"/>
</dbReference>
<dbReference type="Proteomes" id="UP000325466">
    <property type="component" value="Unassembled WGS sequence"/>
</dbReference>
<keyword evidence="2 10" id="KW-0813">Transport</keyword>
<feature type="transmembrane region" description="Helical" evidence="10">
    <location>
        <begin position="285"/>
        <end position="304"/>
    </location>
</feature>
<keyword evidence="4 10" id="KW-0812">Transmembrane</keyword>
<feature type="transmembrane region" description="Helical" evidence="10">
    <location>
        <begin position="324"/>
        <end position="344"/>
    </location>
</feature>
<evidence type="ECO:0000256" key="3">
    <source>
        <dbReference type="ARBA" id="ARBA00022475"/>
    </source>
</evidence>
<evidence type="ECO:0000313" key="13">
    <source>
        <dbReference type="EMBL" id="GES37514.1"/>
    </source>
</evidence>
<comment type="similarity">
    <text evidence="10">Belongs to the monovalent cation:proton antiporter 1 (CPA1) transporter (TC 2.A.36) family.</text>
</comment>
<evidence type="ECO:0000256" key="11">
    <source>
        <dbReference type="SAM" id="MobiDB-lite"/>
    </source>
</evidence>
<evidence type="ECO:0000256" key="9">
    <source>
        <dbReference type="ARBA" id="ARBA00023201"/>
    </source>
</evidence>
<feature type="region of interest" description="Disordered" evidence="11">
    <location>
        <begin position="493"/>
        <end position="512"/>
    </location>
</feature>
<evidence type="ECO:0000256" key="5">
    <source>
        <dbReference type="ARBA" id="ARBA00022989"/>
    </source>
</evidence>
<evidence type="ECO:0000256" key="2">
    <source>
        <dbReference type="ARBA" id="ARBA00022448"/>
    </source>
</evidence>
<comment type="caution">
    <text evidence="10">Lacks conserved residue(s) required for the propagation of feature annotation.</text>
</comment>